<keyword evidence="1" id="KW-0472">Membrane</keyword>
<sequence length="317" mass="36539">MSTFPQRNFTAAEFLIQIYTAPRTQKTHNNFLRNRYKHQTAILLSQKKFRTKLKNRDAAVSSNPTSYQTYAVTLAQKSHPTLLYTAPSASAYYISSYATASLCFGYGILSYWNNYLNAPPDIAIWIPYAFTGVSLITIIFGFRFLRNPLRMIRNMTAVPKIVNDKSILEIEIELKKMLPLPFFAPKVISVAPNEIFIPSFLVRPITPRISQSEQRRHRAEEILRRQQELEYERSHIMSAGVRHLWRAISKVCTGIFRATQRAFTRDKFVEMRIRGKIYKLDLDGGWVLDNGKAIDRLVTLEPSSQSAHISRAMQLLK</sequence>
<name>A0A2S4PMS5_9PEZI</name>
<dbReference type="STRING" id="225359.A0A2S4PMS5"/>
<feature type="transmembrane region" description="Helical" evidence="1">
    <location>
        <begin position="91"/>
        <end position="112"/>
    </location>
</feature>
<protein>
    <submittedName>
        <fullName evidence="2">Uncharacterized protein</fullName>
    </submittedName>
</protein>
<reference evidence="2 3" key="1">
    <citation type="submission" date="2017-10" db="EMBL/GenBank/DDBJ databases">
        <title>Development of genomic resources for the powdery mildew, Erysiphe pulchra.</title>
        <authorList>
            <person name="Wadl P.A."/>
            <person name="Mack B.M."/>
            <person name="Moore G."/>
            <person name="Beltz S.B."/>
        </authorList>
    </citation>
    <scope>NUCLEOTIDE SEQUENCE [LARGE SCALE GENOMIC DNA]</scope>
    <source>
        <strain evidence="2">Cflorida</strain>
    </source>
</reference>
<comment type="caution">
    <text evidence="2">The sequence shown here is derived from an EMBL/GenBank/DDBJ whole genome shotgun (WGS) entry which is preliminary data.</text>
</comment>
<accession>A0A2S4PMS5</accession>
<dbReference type="AlphaFoldDB" id="A0A2S4PMS5"/>
<keyword evidence="3" id="KW-1185">Reference proteome</keyword>
<dbReference type="EMBL" id="PEDP01001683">
    <property type="protein sequence ID" value="POS83336.1"/>
    <property type="molecule type" value="Genomic_DNA"/>
</dbReference>
<proteinExistence type="predicted"/>
<organism evidence="2 3">
    <name type="scientific">Erysiphe pulchra</name>
    <dbReference type="NCBI Taxonomy" id="225359"/>
    <lineage>
        <taxon>Eukaryota</taxon>
        <taxon>Fungi</taxon>
        <taxon>Dikarya</taxon>
        <taxon>Ascomycota</taxon>
        <taxon>Pezizomycotina</taxon>
        <taxon>Leotiomycetes</taxon>
        <taxon>Erysiphales</taxon>
        <taxon>Erysiphaceae</taxon>
        <taxon>Erysiphe</taxon>
    </lineage>
</organism>
<keyword evidence="1" id="KW-1133">Transmembrane helix</keyword>
<gene>
    <name evidence="2" type="ORF">EPUL_005156</name>
</gene>
<keyword evidence="1" id="KW-0812">Transmembrane</keyword>
<feature type="transmembrane region" description="Helical" evidence="1">
    <location>
        <begin position="124"/>
        <end position="145"/>
    </location>
</feature>
<evidence type="ECO:0000313" key="3">
    <source>
        <dbReference type="Proteomes" id="UP000237438"/>
    </source>
</evidence>
<evidence type="ECO:0000256" key="1">
    <source>
        <dbReference type="SAM" id="Phobius"/>
    </source>
</evidence>
<evidence type="ECO:0000313" key="2">
    <source>
        <dbReference type="EMBL" id="POS83336.1"/>
    </source>
</evidence>
<dbReference type="Proteomes" id="UP000237438">
    <property type="component" value="Unassembled WGS sequence"/>
</dbReference>
<dbReference type="OrthoDB" id="4140442at2759"/>